<evidence type="ECO:0000313" key="1">
    <source>
        <dbReference type="EMBL" id="CAF0694024.1"/>
    </source>
</evidence>
<name>A0A8J2BH82_9BACT</name>
<protein>
    <submittedName>
        <fullName evidence="1">Uncharacterized protein</fullName>
    </submittedName>
</protein>
<proteinExistence type="predicted"/>
<reference evidence="1" key="1">
    <citation type="submission" date="2021-02" db="EMBL/GenBank/DDBJ databases">
        <authorList>
            <person name="Cremers G."/>
            <person name="Picone N."/>
        </authorList>
    </citation>
    <scope>NUCLEOTIDE SEQUENCE</scope>
    <source>
        <strain evidence="1">PQ17</strain>
    </source>
</reference>
<gene>
    <name evidence="1" type="ORF">MPNT_150053</name>
</gene>
<dbReference type="EMBL" id="CAJNOB010000007">
    <property type="protein sequence ID" value="CAF0694024.1"/>
    <property type="molecule type" value="Genomic_DNA"/>
</dbReference>
<organism evidence="1 2">
    <name type="scientific">Candidatus Methylacidithermus pantelleriae</name>
    <dbReference type="NCBI Taxonomy" id="2744239"/>
    <lineage>
        <taxon>Bacteria</taxon>
        <taxon>Pseudomonadati</taxon>
        <taxon>Verrucomicrobiota</taxon>
        <taxon>Methylacidiphilae</taxon>
        <taxon>Methylacidiphilales</taxon>
        <taxon>Methylacidiphilaceae</taxon>
        <taxon>Candidatus Methylacidithermus</taxon>
    </lineage>
</organism>
<evidence type="ECO:0000313" key="2">
    <source>
        <dbReference type="Proteomes" id="UP000663859"/>
    </source>
</evidence>
<sequence>MILVGTPISSNLEVIVTQQPPNLKTALPQNGLPHTSQNLFFSLQSWPMKKRQLSLLLSFPCSCA</sequence>
<comment type="caution">
    <text evidence="1">The sequence shown here is derived from an EMBL/GenBank/DDBJ whole genome shotgun (WGS) entry which is preliminary data.</text>
</comment>
<keyword evidence="2" id="KW-1185">Reference proteome</keyword>
<dbReference type="Proteomes" id="UP000663859">
    <property type="component" value="Unassembled WGS sequence"/>
</dbReference>
<accession>A0A8J2BH82</accession>
<dbReference type="AlphaFoldDB" id="A0A8J2BH82"/>